<feature type="transmembrane region" description="Helical" evidence="17">
    <location>
        <begin position="419"/>
        <end position="443"/>
    </location>
</feature>
<feature type="transmembrane region" description="Helical" evidence="17">
    <location>
        <begin position="295"/>
        <end position="317"/>
    </location>
</feature>
<geneLocation type="mitochondrion" evidence="20"/>
<evidence type="ECO:0000256" key="1">
    <source>
        <dbReference type="ARBA" id="ARBA00004448"/>
    </source>
</evidence>
<keyword evidence="9" id="KW-0249">Electron transport</keyword>
<keyword evidence="10 17" id="KW-1133">Transmembrane helix</keyword>
<reference evidence="20" key="1">
    <citation type="submission" date="2021-05" db="EMBL/GenBank/DDBJ databases">
        <authorList>
            <person name="Nam S.-E."/>
            <person name="Lee S."/>
            <person name="Rhee J.-S."/>
        </authorList>
    </citation>
    <scope>NUCLEOTIDE SEQUENCE</scope>
</reference>
<keyword evidence="8" id="KW-1278">Translocase</keyword>
<dbReference type="GO" id="GO:0005743">
    <property type="term" value="C:mitochondrial inner membrane"/>
    <property type="evidence" value="ECO:0007669"/>
    <property type="project" value="UniProtKB-SubCell"/>
</dbReference>
<keyword evidence="12" id="KW-0830">Ubiquinone</keyword>
<feature type="transmembrane region" description="Helical" evidence="17">
    <location>
        <begin position="177"/>
        <end position="195"/>
    </location>
</feature>
<feature type="transmembrane region" description="Helical" evidence="17">
    <location>
        <begin position="50"/>
        <end position="70"/>
    </location>
</feature>
<keyword evidence="11" id="KW-0520">NAD</keyword>
<evidence type="ECO:0000256" key="12">
    <source>
        <dbReference type="ARBA" id="ARBA00023075"/>
    </source>
</evidence>
<name>A0A8F9WI58_9ANNE</name>
<keyword evidence="13 20" id="KW-0496">Mitochondrion</keyword>
<dbReference type="EMBL" id="MZ326700">
    <property type="protein sequence ID" value="QYK19531.1"/>
    <property type="molecule type" value="Genomic_DNA"/>
</dbReference>
<dbReference type="PANTHER" id="PTHR42829">
    <property type="entry name" value="NADH-UBIQUINONE OXIDOREDUCTASE CHAIN 5"/>
    <property type="match status" value="1"/>
</dbReference>
<accession>A0A8F9WI58</accession>
<dbReference type="EC" id="7.1.1.2" evidence="2"/>
<dbReference type="InterPro" id="IPR001750">
    <property type="entry name" value="ND/Mrp_TM"/>
</dbReference>
<evidence type="ECO:0000256" key="14">
    <source>
        <dbReference type="ARBA" id="ARBA00023136"/>
    </source>
</evidence>
<feature type="transmembrane region" description="Helical" evidence="17">
    <location>
        <begin position="240"/>
        <end position="264"/>
    </location>
</feature>
<evidence type="ECO:0000256" key="9">
    <source>
        <dbReference type="ARBA" id="ARBA00022982"/>
    </source>
</evidence>
<feature type="transmembrane region" description="Helical" evidence="17">
    <location>
        <begin position="7"/>
        <end position="30"/>
    </location>
</feature>
<evidence type="ECO:0000256" key="5">
    <source>
        <dbReference type="ARBA" id="ARBA00022660"/>
    </source>
</evidence>
<evidence type="ECO:0000313" key="20">
    <source>
        <dbReference type="EMBL" id="QYK19531.1"/>
    </source>
</evidence>
<proteinExistence type="predicted"/>
<feature type="transmembrane region" description="Helical" evidence="17">
    <location>
        <begin position="215"/>
        <end position="234"/>
    </location>
</feature>
<protein>
    <recommendedName>
        <fullName evidence="3">NADH-ubiquinone oxidoreductase chain 5</fullName>
        <ecNumber evidence="2">7.1.1.2</ecNumber>
    </recommendedName>
    <alternativeName>
        <fullName evidence="15">NADH dehydrogenase subunit 5</fullName>
    </alternativeName>
</protein>
<keyword evidence="5" id="KW-0679">Respiratory chain</keyword>
<evidence type="ECO:0000256" key="13">
    <source>
        <dbReference type="ARBA" id="ARBA00023128"/>
    </source>
</evidence>
<organism evidence="20">
    <name type="scientific">Neoamphitrite affinis</name>
    <dbReference type="NCBI Taxonomy" id="2716569"/>
    <lineage>
        <taxon>Eukaryota</taxon>
        <taxon>Metazoa</taxon>
        <taxon>Spiralia</taxon>
        <taxon>Lophotrochozoa</taxon>
        <taxon>Annelida</taxon>
        <taxon>Polychaeta</taxon>
        <taxon>Sedentaria</taxon>
        <taxon>Canalipalpata</taxon>
        <taxon>Terebellida</taxon>
        <taxon>Terebelliformia</taxon>
        <taxon>Terebellidae</taxon>
        <taxon>Neoamphitrite</taxon>
    </lineage>
</organism>
<comment type="catalytic activity">
    <reaction evidence="16">
        <text>a ubiquinone + NADH + 5 H(+)(in) = a ubiquinol + NAD(+) + 4 H(+)(out)</text>
        <dbReference type="Rhea" id="RHEA:29091"/>
        <dbReference type="Rhea" id="RHEA-COMP:9565"/>
        <dbReference type="Rhea" id="RHEA-COMP:9566"/>
        <dbReference type="ChEBI" id="CHEBI:15378"/>
        <dbReference type="ChEBI" id="CHEBI:16389"/>
        <dbReference type="ChEBI" id="CHEBI:17976"/>
        <dbReference type="ChEBI" id="CHEBI:57540"/>
        <dbReference type="ChEBI" id="CHEBI:57945"/>
        <dbReference type="EC" id="7.1.1.2"/>
    </reaction>
</comment>
<evidence type="ECO:0000256" key="4">
    <source>
        <dbReference type="ARBA" id="ARBA00022448"/>
    </source>
</evidence>
<evidence type="ECO:0000256" key="6">
    <source>
        <dbReference type="ARBA" id="ARBA00022692"/>
    </source>
</evidence>
<keyword evidence="7" id="KW-0999">Mitochondrion inner membrane</keyword>
<evidence type="ECO:0000256" key="3">
    <source>
        <dbReference type="ARBA" id="ARBA00021096"/>
    </source>
</evidence>
<evidence type="ECO:0000256" key="7">
    <source>
        <dbReference type="ARBA" id="ARBA00022792"/>
    </source>
</evidence>
<evidence type="ECO:0000256" key="8">
    <source>
        <dbReference type="ARBA" id="ARBA00022967"/>
    </source>
</evidence>
<keyword evidence="4" id="KW-0813">Transport</keyword>
<feature type="transmembrane region" description="Helical" evidence="17">
    <location>
        <begin position="91"/>
        <end position="108"/>
    </location>
</feature>
<keyword evidence="14 17" id="KW-0472">Membrane</keyword>
<evidence type="ECO:0000256" key="10">
    <source>
        <dbReference type="ARBA" id="ARBA00022989"/>
    </source>
</evidence>
<evidence type="ECO:0000256" key="2">
    <source>
        <dbReference type="ARBA" id="ARBA00012944"/>
    </source>
</evidence>
<dbReference type="InterPro" id="IPR003945">
    <property type="entry name" value="NU5C-like"/>
</dbReference>
<feature type="transmembrane region" description="Helical" evidence="17">
    <location>
        <begin position="376"/>
        <end position="398"/>
    </location>
</feature>
<feature type="transmembrane region" description="Helical" evidence="17">
    <location>
        <begin position="449"/>
        <end position="472"/>
    </location>
</feature>
<dbReference type="InterPro" id="IPR010934">
    <property type="entry name" value="NADH_DH_su5_C"/>
</dbReference>
<sequence>MIKQFKLYTIFFIALFFMSLLSALTSLFFILYDYTLIIQWEIFSMHNSFFYFPIILDPKGLLFSSIVLFISANVMMFAQTYMMDNIFTSRFVILVLMFISSMNMLIFFPHLMTLLLGWDGLGLTSFLLVIYYQNSKSLGAGMLTALTNRVGDAMLLLAIGWTINSNNWSIINMWNNSLSYLIATTILIAALTKSAQMPFSSWLPAAMAAPTPVSALVHSSTLVTAGVFLLIRFYNFIAKFAYLNYILLFIACVTMMMAGLSALTECDLKKIIALSTLSQLGVMMASLGLSAPNLAFFHLLTHALFKALLFICAGSIIHFSYHGQDLRMIGSLTPQLPFTMSALLIANMSLCGLPFLSGFYSKDLILELSLFTPINWMILLMLFFATMLTMAYSFRLMFSAIWSPSSSYPLHNINNNDYNIILPTFLLTTGAIIAGAMISWQMFPMTNEIFLPMHMKMTPFFITLLGGYLTYIFSEPFSTTNSKLILMELNHTASASMWFMTLLSTQTITPLPLNIAHNLQKTLDQGWMETTSAQGSYLSATFMSKNLIYLQNNNIMTMLHLSSLLFIILFLSLLLFF</sequence>
<dbReference type="PANTHER" id="PTHR42829:SF2">
    <property type="entry name" value="NADH-UBIQUINONE OXIDOREDUCTASE CHAIN 5"/>
    <property type="match status" value="1"/>
</dbReference>
<evidence type="ECO:0000256" key="16">
    <source>
        <dbReference type="ARBA" id="ARBA00049551"/>
    </source>
</evidence>
<evidence type="ECO:0000256" key="15">
    <source>
        <dbReference type="ARBA" id="ARBA00031027"/>
    </source>
</evidence>
<dbReference type="PRINTS" id="PR01434">
    <property type="entry name" value="NADHDHGNASE5"/>
</dbReference>
<dbReference type="GO" id="GO:0008137">
    <property type="term" value="F:NADH dehydrogenase (ubiquinone) activity"/>
    <property type="evidence" value="ECO:0007669"/>
    <property type="project" value="UniProtKB-EC"/>
</dbReference>
<dbReference type="GO" id="GO:0015990">
    <property type="term" value="P:electron transport coupled proton transport"/>
    <property type="evidence" value="ECO:0007669"/>
    <property type="project" value="TreeGrafter"/>
</dbReference>
<evidence type="ECO:0000256" key="11">
    <source>
        <dbReference type="ARBA" id="ARBA00023027"/>
    </source>
</evidence>
<feature type="domain" description="NADH:quinone oxidoreductase/Mrp antiporter transmembrane" evidence="18">
    <location>
        <begin position="110"/>
        <end position="389"/>
    </location>
</feature>
<dbReference type="Pfam" id="PF06455">
    <property type="entry name" value="NADH5_C"/>
    <property type="match status" value="1"/>
</dbReference>
<dbReference type="AlphaFoldDB" id="A0A8F9WI58"/>
<evidence type="ECO:0000259" key="18">
    <source>
        <dbReference type="Pfam" id="PF00361"/>
    </source>
</evidence>
<feature type="domain" description="NADH dehydrogenase subunit 5 C-terminal" evidence="19">
    <location>
        <begin position="392"/>
        <end position="571"/>
    </location>
</feature>
<evidence type="ECO:0000256" key="17">
    <source>
        <dbReference type="SAM" id="Phobius"/>
    </source>
</evidence>
<gene>
    <name evidence="20" type="primary">ND5</name>
</gene>
<comment type="subcellular location">
    <subcellularLocation>
        <location evidence="1">Mitochondrion inner membrane</location>
        <topology evidence="1">Multi-pass membrane protein</topology>
    </subcellularLocation>
</comment>
<dbReference type="Pfam" id="PF00361">
    <property type="entry name" value="Proton_antipo_M"/>
    <property type="match status" value="1"/>
</dbReference>
<feature type="transmembrane region" description="Helical" evidence="17">
    <location>
        <begin position="338"/>
        <end position="356"/>
    </location>
</feature>
<dbReference type="GO" id="GO:0042773">
    <property type="term" value="P:ATP synthesis coupled electron transport"/>
    <property type="evidence" value="ECO:0007669"/>
    <property type="project" value="InterPro"/>
</dbReference>
<dbReference type="GO" id="GO:0003954">
    <property type="term" value="F:NADH dehydrogenase activity"/>
    <property type="evidence" value="ECO:0007669"/>
    <property type="project" value="TreeGrafter"/>
</dbReference>
<evidence type="ECO:0000259" key="19">
    <source>
        <dbReference type="Pfam" id="PF06455"/>
    </source>
</evidence>
<feature type="transmembrane region" description="Helical" evidence="17">
    <location>
        <begin position="555"/>
        <end position="576"/>
    </location>
</feature>
<keyword evidence="6 17" id="KW-0812">Transmembrane</keyword>